<feature type="chain" id="PRO_5046001886" evidence="1">
    <location>
        <begin position="24"/>
        <end position="375"/>
    </location>
</feature>
<keyword evidence="1" id="KW-0732">Signal</keyword>
<dbReference type="EMBL" id="JAUTXY010000014">
    <property type="protein sequence ID" value="MEE2060764.1"/>
    <property type="molecule type" value="Genomic_DNA"/>
</dbReference>
<feature type="domain" description="Phosphatidic acid phosphatase type 2/haloperoxidase" evidence="2">
    <location>
        <begin position="126"/>
        <end position="252"/>
    </location>
</feature>
<comment type="caution">
    <text evidence="3">The sequence shown here is derived from an EMBL/GenBank/DDBJ whole genome shotgun (WGS) entry which is preliminary data.</text>
</comment>
<reference evidence="3 4" key="1">
    <citation type="submission" date="2023-07" db="EMBL/GenBank/DDBJ databases">
        <authorList>
            <person name="Girao M."/>
            <person name="Carvalho M.F."/>
        </authorList>
    </citation>
    <scope>NUCLEOTIDE SEQUENCE [LARGE SCALE GENOMIC DNA]</scope>
    <source>
        <strain evidence="3 4">YIM65754</strain>
    </source>
</reference>
<dbReference type="RefSeq" id="WP_330135942.1">
    <property type="nucleotide sequence ID" value="NZ_JAUTXY010000014.1"/>
</dbReference>
<dbReference type="Pfam" id="PF01569">
    <property type="entry name" value="PAP2"/>
    <property type="match status" value="1"/>
</dbReference>
<gene>
    <name evidence="3" type="ORF">Q7514_24905</name>
</gene>
<evidence type="ECO:0000256" key="1">
    <source>
        <dbReference type="SAM" id="SignalP"/>
    </source>
</evidence>
<organism evidence="3 4">
    <name type="scientific">Rhodococcus artemisiae</name>
    <dbReference type="NCBI Taxonomy" id="714159"/>
    <lineage>
        <taxon>Bacteria</taxon>
        <taxon>Bacillati</taxon>
        <taxon>Actinomycetota</taxon>
        <taxon>Actinomycetes</taxon>
        <taxon>Mycobacteriales</taxon>
        <taxon>Nocardiaceae</taxon>
        <taxon>Rhodococcus</taxon>
    </lineage>
</organism>
<accession>A0ABU7LHN3</accession>
<feature type="signal peptide" evidence="1">
    <location>
        <begin position="1"/>
        <end position="23"/>
    </location>
</feature>
<dbReference type="CDD" id="cd03397">
    <property type="entry name" value="PAP2_acid_phosphatase"/>
    <property type="match status" value="1"/>
</dbReference>
<dbReference type="InterPro" id="IPR036938">
    <property type="entry name" value="PAP2/HPO_sf"/>
</dbReference>
<name>A0ABU7LHN3_9NOCA</name>
<protein>
    <submittedName>
        <fullName evidence="3">Phosphatase PAP2 family protein</fullName>
    </submittedName>
</protein>
<dbReference type="Gene3D" id="1.20.144.10">
    <property type="entry name" value="Phosphatidic acid phosphatase type 2/haloperoxidase"/>
    <property type="match status" value="1"/>
</dbReference>
<evidence type="ECO:0000313" key="3">
    <source>
        <dbReference type="EMBL" id="MEE2060764.1"/>
    </source>
</evidence>
<dbReference type="InterPro" id="IPR000326">
    <property type="entry name" value="PAP2/HPO"/>
</dbReference>
<sequence>MKLLRCAGAVAVTAMLTVPLAYADPAPPVESYSLQELVGPYPSDFPARGNHIAVLDGFTAIRDTHPDLVQRNLDRTVEINNNATPIEQQRALFDADHERLLSLSDALGEGLGEAFRVALAEGRLPKVHALLGGEVGRAVGVTNLSLLEKQHWNNPRPFEVSPDRIHYYFGDGVSGSADPYVEVGGTSSYPSGHTSGAYLNGILLADMLPELASQILARASEVGNSRIVLGVHYPLDVMGGRIMGQVAAAQRLNDPAFARLVDEAEDELRAELERSVGVPLGEYMATDAPYRRSDVARDEFRERMTYGFDLIDPSMVNDIPAEAAVLMRSVAPELTDGQRLDILRRTAIPAGYPLDQAGPDGGWLRIDLPAAYGAL</sequence>
<dbReference type="SUPFAM" id="SSF48317">
    <property type="entry name" value="Acid phosphatase/Vanadium-dependent haloperoxidase"/>
    <property type="match status" value="1"/>
</dbReference>
<dbReference type="Proteomes" id="UP001336020">
    <property type="component" value="Unassembled WGS sequence"/>
</dbReference>
<evidence type="ECO:0000313" key="4">
    <source>
        <dbReference type="Proteomes" id="UP001336020"/>
    </source>
</evidence>
<dbReference type="SMART" id="SM00014">
    <property type="entry name" value="acidPPc"/>
    <property type="match status" value="1"/>
</dbReference>
<keyword evidence="4" id="KW-1185">Reference proteome</keyword>
<dbReference type="InterPro" id="IPR001011">
    <property type="entry name" value="Acid_Pase_classA_bac"/>
</dbReference>
<evidence type="ECO:0000259" key="2">
    <source>
        <dbReference type="SMART" id="SM00014"/>
    </source>
</evidence>
<proteinExistence type="predicted"/>